<dbReference type="GO" id="GO:0006935">
    <property type="term" value="P:chemotaxis"/>
    <property type="evidence" value="ECO:0007669"/>
    <property type="project" value="InterPro"/>
</dbReference>
<dbReference type="SUPFAM" id="SSF50341">
    <property type="entry name" value="CheW-like"/>
    <property type="match status" value="1"/>
</dbReference>
<dbReference type="Pfam" id="PF01584">
    <property type="entry name" value="CheW"/>
    <property type="match status" value="1"/>
</dbReference>
<dbReference type="RefSeq" id="WP_069968172.1">
    <property type="nucleotide sequence ID" value="NZ_CM124774.1"/>
</dbReference>
<evidence type="ECO:0000313" key="2">
    <source>
        <dbReference type="EMBL" id="OEJ74252.1"/>
    </source>
</evidence>
<evidence type="ECO:0000259" key="1">
    <source>
        <dbReference type="PROSITE" id="PS50851"/>
    </source>
</evidence>
<dbReference type="InterPro" id="IPR036061">
    <property type="entry name" value="CheW-like_dom_sf"/>
</dbReference>
<dbReference type="InterPro" id="IPR002545">
    <property type="entry name" value="CheW-lke_dom"/>
</dbReference>
<reference evidence="2" key="1">
    <citation type="submission" date="2016-09" db="EMBL/GenBank/DDBJ databases">
        <title>Draft genome of thermotolerant cyanobacterium Desertifilum sp. strain IPPAS B-1220.</title>
        <authorList>
            <person name="Sinetova M.A."/>
            <person name="Bolakhan K."/>
            <person name="Zayadan B.K."/>
            <person name="Mironov K.S."/>
            <person name="Ustinova V."/>
            <person name="Kupriyanova E.V."/>
            <person name="Sidorov R.A."/>
            <person name="Skrypnik A.N."/>
            <person name="Gogoleva N.E."/>
            <person name="Gogolev Y.V."/>
            <person name="Los D.A."/>
        </authorList>
    </citation>
    <scope>NUCLEOTIDE SEQUENCE [LARGE SCALE GENOMIC DNA]</scope>
    <source>
        <strain evidence="2">IPPAS B-1220</strain>
    </source>
</reference>
<gene>
    <name evidence="2" type="ORF">BH720_15620</name>
</gene>
<dbReference type="PANTHER" id="PTHR22617:SF43">
    <property type="entry name" value="PROTEIN PILI"/>
    <property type="match status" value="1"/>
</dbReference>
<accession>A0A1E5QHU8</accession>
<dbReference type="PROSITE" id="PS50851">
    <property type="entry name" value="CHEW"/>
    <property type="match status" value="1"/>
</dbReference>
<dbReference type="InterPro" id="IPR039315">
    <property type="entry name" value="CheW"/>
</dbReference>
<dbReference type="SMART" id="SM00260">
    <property type="entry name" value="CheW"/>
    <property type="match status" value="1"/>
</dbReference>
<organism evidence="2">
    <name type="scientific">Desertifilum tharense IPPAS B-1220</name>
    <dbReference type="NCBI Taxonomy" id="1781255"/>
    <lineage>
        <taxon>Bacteria</taxon>
        <taxon>Bacillati</taxon>
        <taxon>Cyanobacteriota</taxon>
        <taxon>Cyanophyceae</taxon>
        <taxon>Desertifilales</taxon>
        <taxon>Desertifilaceae</taxon>
        <taxon>Desertifilum</taxon>
    </lineage>
</organism>
<dbReference type="Gene3D" id="2.30.30.40">
    <property type="entry name" value="SH3 Domains"/>
    <property type="match status" value="1"/>
</dbReference>
<dbReference type="GO" id="GO:0005829">
    <property type="term" value="C:cytosol"/>
    <property type="evidence" value="ECO:0007669"/>
    <property type="project" value="TreeGrafter"/>
</dbReference>
<dbReference type="STRING" id="1781255.BH720_15620"/>
<dbReference type="OrthoDB" id="9794382at2"/>
<proteinExistence type="predicted"/>
<dbReference type="EMBL" id="MJGC01000069">
    <property type="protein sequence ID" value="OEJ74252.1"/>
    <property type="molecule type" value="Genomic_DNA"/>
</dbReference>
<feature type="domain" description="CheW-like" evidence="1">
    <location>
        <begin position="1"/>
        <end position="154"/>
    </location>
</feature>
<comment type="caution">
    <text evidence="2">The sequence shown here is derived from an EMBL/GenBank/DDBJ whole genome shotgun (WGS) entry which is preliminary data.</text>
</comment>
<dbReference type="GO" id="GO:0007165">
    <property type="term" value="P:signal transduction"/>
    <property type="evidence" value="ECO:0007669"/>
    <property type="project" value="InterPro"/>
</dbReference>
<dbReference type="PANTHER" id="PTHR22617">
    <property type="entry name" value="CHEMOTAXIS SENSOR HISTIDINE KINASE-RELATED"/>
    <property type="match status" value="1"/>
</dbReference>
<name>A0A1E5QHU8_9CYAN</name>
<sequence length="164" mass="18164">MLTLICYIGNERYAIDAQRVVEVIPLVELKKLAYSSPNANSESENSPNYIAGLLNYRGQIVPVIDLSQLLFGTPARPYLSTRIVITQYPGEDAAFYLLGLIAERLSDTLNIQPAAWMNPGIQLDNAPFLGEIVTDEQGMIQQLKIESLLLQTHAKRLMAGEGED</sequence>
<protein>
    <recommendedName>
        <fullName evidence="1">CheW-like domain-containing protein</fullName>
    </recommendedName>
</protein>
<dbReference type="Gene3D" id="2.40.50.180">
    <property type="entry name" value="CheA-289, Domain 4"/>
    <property type="match status" value="1"/>
</dbReference>
<dbReference type="AlphaFoldDB" id="A0A1E5QHU8"/>